<evidence type="ECO:0000313" key="13">
    <source>
        <dbReference type="Proteomes" id="UP000184268"/>
    </source>
</evidence>
<dbReference type="Gene3D" id="1.20.140.10">
    <property type="entry name" value="Butyryl-CoA Dehydrogenase, subunit A, domain 3"/>
    <property type="match status" value="1"/>
</dbReference>
<evidence type="ECO:0000256" key="8">
    <source>
        <dbReference type="ARBA" id="ARBA00023002"/>
    </source>
</evidence>
<dbReference type="OrthoDB" id="9780421at2"/>
<dbReference type="Proteomes" id="UP000184268">
    <property type="component" value="Unassembled WGS sequence"/>
</dbReference>
<evidence type="ECO:0000256" key="2">
    <source>
        <dbReference type="ARBA" id="ARBA00009288"/>
    </source>
</evidence>
<evidence type="ECO:0000256" key="10">
    <source>
        <dbReference type="ARBA" id="ARBA00049131"/>
    </source>
</evidence>
<keyword evidence="13" id="KW-1185">Reference proteome</keyword>
<evidence type="ECO:0000256" key="4">
    <source>
        <dbReference type="ARBA" id="ARBA00022617"/>
    </source>
</evidence>
<comment type="catalytic activity">
    <reaction evidence="10">
        <text>6 Fe(III)-[cytochrome c] + NH4(+) + 2 H2O = 6 Fe(II)-[cytochrome c] + nitrite + 8 H(+)</text>
        <dbReference type="Rhea" id="RHEA:13089"/>
        <dbReference type="Rhea" id="RHEA-COMP:10350"/>
        <dbReference type="Rhea" id="RHEA-COMP:14399"/>
        <dbReference type="ChEBI" id="CHEBI:15377"/>
        <dbReference type="ChEBI" id="CHEBI:15378"/>
        <dbReference type="ChEBI" id="CHEBI:16301"/>
        <dbReference type="ChEBI" id="CHEBI:28938"/>
        <dbReference type="ChEBI" id="CHEBI:29033"/>
        <dbReference type="ChEBI" id="CHEBI:29034"/>
        <dbReference type="EC" id="1.7.2.2"/>
    </reaction>
</comment>
<evidence type="ECO:0000256" key="7">
    <source>
        <dbReference type="ARBA" id="ARBA00022837"/>
    </source>
</evidence>
<organism evidence="12 13">
    <name type="scientific">Ferrimonas marina</name>
    <dbReference type="NCBI Taxonomy" id="299255"/>
    <lineage>
        <taxon>Bacteria</taxon>
        <taxon>Pseudomonadati</taxon>
        <taxon>Pseudomonadota</taxon>
        <taxon>Gammaproteobacteria</taxon>
        <taxon>Alteromonadales</taxon>
        <taxon>Ferrimonadaceae</taxon>
        <taxon>Ferrimonas</taxon>
    </lineage>
</organism>
<name>A0A1M5X2X3_9GAMM</name>
<feature type="chain" id="PRO_5009914827" description="nitrite reductase (cytochrome; ammonia-forming)" evidence="11">
    <location>
        <begin position="20"/>
        <end position="449"/>
    </location>
</feature>
<comment type="subcellular location">
    <subcellularLocation>
        <location evidence="1">Cell envelope</location>
    </subcellularLocation>
</comment>
<evidence type="ECO:0000313" key="12">
    <source>
        <dbReference type="EMBL" id="SHH94159.1"/>
    </source>
</evidence>
<keyword evidence="5" id="KW-0479">Metal-binding</keyword>
<dbReference type="InterPro" id="IPR036280">
    <property type="entry name" value="Multihaem_cyt_sf"/>
</dbReference>
<dbReference type="GO" id="GO:0046872">
    <property type="term" value="F:metal ion binding"/>
    <property type="evidence" value="ECO:0007669"/>
    <property type="project" value="UniProtKB-KW"/>
</dbReference>
<dbReference type="GO" id="GO:0042279">
    <property type="term" value="F:nitrite reductase (cytochrome, ammonia-forming) activity"/>
    <property type="evidence" value="ECO:0007669"/>
    <property type="project" value="UniProtKB-EC"/>
</dbReference>
<dbReference type="PANTHER" id="PTHR30633:SF0">
    <property type="entry name" value="CYTOCHROME C-552"/>
    <property type="match status" value="1"/>
</dbReference>
<evidence type="ECO:0000256" key="11">
    <source>
        <dbReference type="SAM" id="SignalP"/>
    </source>
</evidence>
<feature type="signal peptide" evidence="11">
    <location>
        <begin position="1"/>
        <end position="19"/>
    </location>
</feature>
<keyword evidence="9" id="KW-0408">Iron</keyword>
<dbReference type="InterPro" id="IPR003321">
    <property type="entry name" value="Cyt_c552"/>
</dbReference>
<dbReference type="SUPFAM" id="SSF48695">
    <property type="entry name" value="Multiheme cytochromes"/>
    <property type="match status" value="1"/>
</dbReference>
<reference evidence="12 13" key="1">
    <citation type="submission" date="2016-11" db="EMBL/GenBank/DDBJ databases">
        <authorList>
            <person name="Jaros S."/>
            <person name="Januszkiewicz K."/>
            <person name="Wedrychowicz H."/>
        </authorList>
    </citation>
    <scope>NUCLEOTIDE SEQUENCE [LARGE SCALE GENOMIC DNA]</scope>
    <source>
        <strain evidence="12 13">DSM 16917</strain>
    </source>
</reference>
<keyword evidence="7" id="KW-0106">Calcium</keyword>
<accession>A0A1M5X2X3</accession>
<sequence length="449" mass="49259">MKKLALAMAVATFSCGAAAKTVVSDNEAWKDKYPNQYASWAETQETDAVIDLLEKNPNLVILWGGYGFMKDYKKARGHQFAVTDVVQTLRTGAPMGDMDGPMPASCWSCKTPDSARMIAELGEAEYSAKKFGALGHEMSNAIGCADCHDGTSPKLTLSRPFAERAMETVDLAFADQDRKMQGSQTCAQCHVEYYFDPTNSGAVKFPWDMGMNAEQQLAYYDSIGFADWTHAVSKAPMLKAQHPEFETWAPSIHAELGVTCVDCHMPKVSNDEGRKFSKHNVGNTMDNFDVACSSCHDSKSDMEDLLKANKAEIQAKQALAEEVIVRAHFEAGAAWDAGADEAEMKQALTKIRHAQWLWDFAIASHAIHAHNPSESLRLLDSAKATGLQAQAELKKVLDKHGVKQPVALPDFSTKAKAQALLGFDKAADQAAKDKFVEERAKGQWETPLK</sequence>
<gene>
    <name evidence="12" type="ORF">SAMN02745129_3179</name>
</gene>
<dbReference type="PROSITE" id="PS51257">
    <property type="entry name" value="PROKAR_LIPOPROTEIN"/>
    <property type="match status" value="1"/>
</dbReference>
<dbReference type="GO" id="GO:0020037">
    <property type="term" value="F:heme binding"/>
    <property type="evidence" value="ECO:0007669"/>
    <property type="project" value="TreeGrafter"/>
</dbReference>
<keyword evidence="8" id="KW-0560">Oxidoreductase</keyword>
<comment type="similarity">
    <text evidence="2">Belongs to the cytochrome c-552 family.</text>
</comment>
<dbReference type="STRING" id="299255.SAMN02745129_3179"/>
<dbReference type="EMBL" id="FQXG01000005">
    <property type="protein sequence ID" value="SHH94159.1"/>
    <property type="molecule type" value="Genomic_DNA"/>
</dbReference>
<evidence type="ECO:0000256" key="3">
    <source>
        <dbReference type="ARBA" id="ARBA00011887"/>
    </source>
</evidence>
<dbReference type="Gene3D" id="1.10.1130.10">
    <property type="entry name" value="Flavocytochrome C3, Chain A"/>
    <property type="match status" value="1"/>
</dbReference>
<evidence type="ECO:0000256" key="6">
    <source>
        <dbReference type="ARBA" id="ARBA00022729"/>
    </source>
</evidence>
<evidence type="ECO:0000256" key="5">
    <source>
        <dbReference type="ARBA" id="ARBA00022723"/>
    </source>
</evidence>
<dbReference type="AlphaFoldDB" id="A0A1M5X2X3"/>
<dbReference type="Pfam" id="PF02335">
    <property type="entry name" value="Cytochrom_C552"/>
    <property type="match status" value="1"/>
</dbReference>
<keyword evidence="6 11" id="KW-0732">Signal</keyword>
<keyword evidence="4" id="KW-0349">Heme</keyword>
<evidence type="ECO:0000256" key="9">
    <source>
        <dbReference type="ARBA" id="ARBA00023004"/>
    </source>
</evidence>
<proteinExistence type="inferred from homology"/>
<dbReference type="PIRSF" id="PIRSF000243">
    <property type="entry name" value="Cyt_c552"/>
    <property type="match status" value="1"/>
</dbReference>
<dbReference type="GO" id="GO:0030288">
    <property type="term" value="C:outer membrane-bounded periplasmic space"/>
    <property type="evidence" value="ECO:0007669"/>
    <property type="project" value="TreeGrafter"/>
</dbReference>
<dbReference type="RefSeq" id="WP_067661105.1">
    <property type="nucleotide sequence ID" value="NZ_FQXG01000005.1"/>
</dbReference>
<dbReference type="EC" id="1.7.2.2" evidence="3"/>
<dbReference type="PANTHER" id="PTHR30633">
    <property type="entry name" value="CYTOCHROME C-552 RESPIRATORY NITRITE REDUCTASE"/>
    <property type="match status" value="1"/>
</dbReference>
<dbReference type="GO" id="GO:0019645">
    <property type="term" value="P:anaerobic electron transport chain"/>
    <property type="evidence" value="ECO:0007669"/>
    <property type="project" value="TreeGrafter"/>
</dbReference>
<dbReference type="CDD" id="cd00548">
    <property type="entry name" value="NrfA-like"/>
    <property type="match status" value="1"/>
</dbReference>
<protein>
    <recommendedName>
        <fullName evidence="3">nitrite reductase (cytochrome; ammonia-forming)</fullName>
        <ecNumber evidence="3">1.7.2.2</ecNumber>
    </recommendedName>
</protein>
<evidence type="ECO:0000256" key="1">
    <source>
        <dbReference type="ARBA" id="ARBA00004196"/>
    </source>
</evidence>